<evidence type="ECO:0000313" key="2">
    <source>
        <dbReference type="EMBL" id="KNB70219.1"/>
    </source>
</evidence>
<sequence length="100" mass="11798">MLSSLWGEFFGGVNVSKLKEKAYQLKEEMDSINGFFSWFRQTELKSKLVRILDEIDCQEGRLQFANRPYSLPSARIRRCTNDNECQCGCWATKRKEFFKL</sequence>
<dbReference type="EMBL" id="BJON01000028">
    <property type="protein sequence ID" value="GED72333.1"/>
    <property type="molecule type" value="Genomic_DNA"/>
</dbReference>
<proteinExistence type="predicted"/>
<comment type="caution">
    <text evidence="2">The sequence shown here is derived from an EMBL/GenBank/DDBJ whole genome shotgun (WGS) entry which is preliminary data.</text>
</comment>
<reference evidence="1 4" key="3">
    <citation type="submission" date="2019-06" db="EMBL/GenBank/DDBJ databases">
        <title>Whole genome shotgun sequence of Brevibacillus reuszeri NBRC 15719.</title>
        <authorList>
            <person name="Hosoyama A."/>
            <person name="Uohara A."/>
            <person name="Ohji S."/>
            <person name="Ichikawa N."/>
        </authorList>
    </citation>
    <scope>NUCLEOTIDE SEQUENCE [LARGE SCALE GENOMIC DNA]</scope>
    <source>
        <strain evidence="1 4">NBRC 15719</strain>
    </source>
</reference>
<protein>
    <submittedName>
        <fullName evidence="2">Uncharacterized protein</fullName>
    </submittedName>
</protein>
<evidence type="ECO:0000313" key="1">
    <source>
        <dbReference type="EMBL" id="GED72333.1"/>
    </source>
</evidence>
<reference evidence="2" key="2">
    <citation type="submission" date="2015-07" db="EMBL/GenBank/DDBJ databases">
        <title>MeaNS - Measles Nucleotide Surveillance Program.</title>
        <authorList>
            <person name="Tran T."/>
            <person name="Druce J."/>
        </authorList>
    </citation>
    <scope>NUCLEOTIDE SEQUENCE</scope>
    <source>
        <strain evidence="2">DSM 9887</strain>
    </source>
</reference>
<evidence type="ECO:0000313" key="4">
    <source>
        <dbReference type="Proteomes" id="UP000319578"/>
    </source>
</evidence>
<reference evidence="3" key="1">
    <citation type="submission" date="2015-07" db="EMBL/GenBank/DDBJ databases">
        <title>Genome sequencing project for genomic taxonomy and phylogenomics of Bacillus-like bacteria.</title>
        <authorList>
            <person name="Liu B."/>
            <person name="Wang J."/>
            <person name="Zhu Y."/>
            <person name="Liu G."/>
            <person name="Chen Q."/>
            <person name="Chen Z."/>
            <person name="Lan J."/>
            <person name="Che J."/>
            <person name="Ge C."/>
            <person name="Shi H."/>
            <person name="Pan Z."/>
            <person name="Liu X."/>
        </authorList>
    </citation>
    <scope>NUCLEOTIDE SEQUENCE [LARGE SCALE GENOMIC DNA]</scope>
    <source>
        <strain evidence="3">DSM 9887</strain>
    </source>
</reference>
<gene>
    <name evidence="2" type="ORF">ADS79_14720</name>
    <name evidence="1" type="ORF">BRE01_60350</name>
</gene>
<dbReference type="AlphaFoldDB" id="A0A0K9YNC7"/>
<name>A0A0K9YNC7_9BACL</name>
<dbReference type="Proteomes" id="UP000036834">
    <property type="component" value="Unassembled WGS sequence"/>
</dbReference>
<dbReference type="STRING" id="54915.ADS79_14720"/>
<organism evidence="2 3">
    <name type="scientific">Brevibacillus reuszeri</name>
    <dbReference type="NCBI Taxonomy" id="54915"/>
    <lineage>
        <taxon>Bacteria</taxon>
        <taxon>Bacillati</taxon>
        <taxon>Bacillota</taxon>
        <taxon>Bacilli</taxon>
        <taxon>Bacillales</taxon>
        <taxon>Paenibacillaceae</taxon>
        <taxon>Brevibacillus</taxon>
    </lineage>
</organism>
<accession>A0A0K9YNC7</accession>
<dbReference type="PATRIC" id="fig|54915.3.peg.1938"/>
<dbReference type="EMBL" id="LGIQ01000009">
    <property type="protein sequence ID" value="KNB70219.1"/>
    <property type="molecule type" value="Genomic_DNA"/>
</dbReference>
<evidence type="ECO:0000313" key="3">
    <source>
        <dbReference type="Proteomes" id="UP000036834"/>
    </source>
</evidence>
<keyword evidence="4" id="KW-1185">Reference proteome</keyword>
<dbReference type="Proteomes" id="UP000319578">
    <property type="component" value="Unassembled WGS sequence"/>
</dbReference>